<dbReference type="Gene3D" id="3.40.50.360">
    <property type="match status" value="1"/>
</dbReference>
<dbReference type="Proteomes" id="UP000051645">
    <property type="component" value="Unassembled WGS sequence"/>
</dbReference>
<evidence type="ECO:0000259" key="2">
    <source>
        <dbReference type="PROSITE" id="PS50902"/>
    </source>
</evidence>
<proteinExistence type="predicted"/>
<dbReference type="GO" id="GO:0016651">
    <property type="term" value="F:oxidoreductase activity, acting on NAD(P)H"/>
    <property type="evidence" value="ECO:0007669"/>
    <property type="project" value="UniProtKB-ARBA"/>
</dbReference>
<dbReference type="InterPro" id="IPR008254">
    <property type="entry name" value="Flavodoxin/NO_synth"/>
</dbReference>
<gene>
    <name evidence="3" type="ORF">IV38_GL000902</name>
    <name evidence="4" type="ORF">IV40_GL000951</name>
</gene>
<accession>A0A0R2FU19</accession>
<evidence type="ECO:0000313" key="6">
    <source>
        <dbReference type="Proteomes" id="UP000051751"/>
    </source>
</evidence>
<keyword evidence="5" id="KW-1185">Reference proteome</keyword>
<evidence type="ECO:0000313" key="5">
    <source>
        <dbReference type="Proteomes" id="UP000051645"/>
    </source>
</evidence>
<dbReference type="InterPro" id="IPR029039">
    <property type="entry name" value="Flavoprotein-like_sf"/>
</dbReference>
<dbReference type="InterPro" id="IPR001226">
    <property type="entry name" value="Flavodoxin_CS"/>
</dbReference>
<dbReference type="PROSITE" id="PS50902">
    <property type="entry name" value="FLAVODOXIN_LIKE"/>
    <property type="match status" value="1"/>
</dbReference>
<dbReference type="Pfam" id="PF12682">
    <property type="entry name" value="Flavodoxin_4"/>
    <property type="match status" value="1"/>
</dbReference>
<evidence type="ECO:0000313" key="4">
    <source>
        <dbReference type="EMBL" id="KRN32891.1"/>
    </source>
</evidence>
<protein>
    <submittedName>
        <fullName evidence="3">Flavodoxin</fullName>
    </submittedName>
</protein>
<dbReference type="AlphaFoldDB" id="A0A0R2FU19"/>
<reference evidence="5 6" key="1">
    <citation type="journal article" date="2015" name="Genome Announc.">
        <title>Expanding the biotechnology potential of lactobacilli through comparative genomics of 213 strains and associated genera.</title>
        <authorList>
            <person name="Sun Z."/>
            <person name="Harris H.M."/>
            <person name="McCann A."/>
            <person name="Guo C."/>
            <person name="Argimon S."/>
            <person name="Zhang W."/>
            <person name="Yang X."/>
            <person name="Jeffery I.B."/>
            <person name="Cooney J.C."/>
            <person name="Kagawa T.F."/>
            <person name="Liu W."/>
            <person name="Song Y."/>
            <person name="Salvetti E."/>
            <person name="Wrobel A."/>
            <person name="Rasinkangas P."/>
            <person name="Parkhill J."/>
            <person name="Rea M.C."/>
            <person name="O'Sullivan O."/>
            <person name="Ritari J."/>
            <person name="Douillard F.P."/>
            <person name="Paul Ross R."/>
            <person name="Yang R."/>
            <person name="Briner A.E."/>
            <person name="Felis G.E."/>
            <person name="de Vos W.M."/>
            <person name="Barrangou R."/>
            <person name="Klaenhammer T.R."/>
            <person name="Caufield P.W."/>
            <person name="Cui Y."/>
            <person name="Zhang H."/>
            <person name="O'Toole P.W."/>
        </authorList>
    </citation>
    <scope>NUCLEOTIDE SEQUENCE [LARGE SCALE GENOMIC DNA]</scope>
    <source>
        <strain evidence="3 6">ATCC BAA-66</strain>
        <strain evidence="4 5">DSM 13344</strain>
    </source>
</reference>
<evidence type="ECO:0000313" key="3">
    <source>
        <dbReference type="EMBL" id="KRN28698.1"/>
    </source>
</evidence>
<evidence type="ECO:0000256" key="1">
    <source>
        <dbReference type="SAM" id="MobiDB-lite"/>
    </source>
</evidence>
<dbReference type="OrthoDB" id="9806505at2"/>
<dbReference type="PROSITE" id="PS00201">
    <property type="entry name" value="FLAVODOXIN"/>
    <property type="match status" value="1"/>
</dbReference>
<dbReference type="SUPFAM" id="SSF52218">
    <property type="entry name" value="Flavoproteins"/>
    <property type="match status" value="1"/>
</dbReference>
<dbReference type="RefSeq" id="WP_082617877.1">
    <property type="nucleotide sequence ID" value="NZ_JQAT01000002.1"/>
</dbReference>
<dbReference type="PATRIC" id="fig|81857.3.peg.904"/>
<dbReference type="GO" id="GO:0009055">
    <property type="term" value="F:electron transfer activity"/>
    <property type="evidence" value="ECO:0007669"/>
    <property type="project" value="InterPro"/>
</dbReference>
<dbReference type="Proteomes" id="UP000051751">
    <property type="component" value="Unassembled WGS sequence"/>
</dbReference>
<dbReference type="PANTHER" id="PTHR39201:SF1">
    <property type="entry name" value="FLAVODOXIN-LIKE DOMAIN-CONTAINING PROTEIN"/>
    <property type="match status" value="1"/>
</dbReference>
<feature type="compositionally biased region" description="Polar residues" evidence="1">
    <location>
        <begin position="23"/>
        <end position="52"/>
    </location>
</feature>
<sequence>MKFGNQSDSQTQVVGMIAGQPIRANQLTRSDSTWQNGYGTPSDGNDTNSQNKPTRKLTKDAKSIIIYFSRSGSTELLASKIAKQTDADILEIVVKNPYSGNYKKTLARANSERESANYPELDMNVPDLSQYKTVYLGYPIWAMTLSHPMTEFLTDYGSRLSNKKIAPFMTEGGYGQGDSVDRIKQILKSQGATNDTFTKALVVDGNKVNKADERVDHWVKDVK</sequence>
<dbReference type="EMBL" id="JQAZ01000002">
    <property type="protein sequence ID" value="KRN32891.1"/>
    <property type="molecule type" value="Genomic_DNA"/>
</dbReference>
<name>A0A0R2FU19_9LACO</name>
<dbReference type="PANTHER" id="PTHR39201">
    <property type="entry name" value="EXPORTED PROTEIN-RELATED"/>
    <property type="match status" value="1"/>
</dbReference>
<dbReference type="STRING" id="81857.IV38_GL000902"/>
<dbReference type="EMBL" id="JQAT01000002">
    <property type="protein sequence ID" value="KRN28698.1"/>
    <property type="molecule type" value="Genomic_DNA"/>
</dbReference>
<feature type="region of interest" description="Disordered" evidence="1">
    <location>
        <begin position="22"/>
        <end position="56"/>
    </location>
</feature>
<feature type="domain" description="Flavodoxin-like" evidence="2">
    <location>
        <begin position="63"/>
        <end position="223"/>
    </location>
</feature>
<organism evidence="3 6">
    <name type="scientific">Lactobacillus selangorensis</name>
    <dbReference type="NCBI Taxonomy" id="81857"/>
    <lineage>
        <taxon>Bacteria</taxon>
        <taxon>Bacillati</taxon>
        <taxon>Bacillota</taxon>
        <taxon>Bacilli</taxon>
        <taxon>Lactobacillales</taxon>
        <taxon>Lactobacillaceae</taxon>
        <taxon>Lactobacillus</taxon>
    </lineage>
</organism>
<comment type="caution">
    <text evidence="3">The sequence shown here is derived from an EMBL/GenBank/DDBJ whole genome shotgun (WGS) entry which is preliminary data.</text>
</comment>
<dbReference type="GO" id="GO:0010181">
    <property type="term" value="F:FMN binding"/>
    <property type="evidence" value="ECO:0007669"/>
    <property type="project" value="InterPro"/>
</dbReference>